<dbReference type="InterPro" id="IPR036061">
    <property type="entry name" value="CheW-like_dom_sf"/>
</dbReference>
<evidence type="ECO:0000256" key="1">
    <source>
        <dbReference type="SAM" id="MobiDB-lite"/>
    </source>
</evidence>
<dbReference type="SMART" id="SM00260">
    <property type="entry name" value="CheW"/>
    <property type="match status" value="1"/>
</dbReference>
<dbReference type="GO" id="GO:0005829">
    <property type="term" value="C:cytosol"/>
    <property type="evidence" value="ECO:0007669"/>
    <property type="project" value="TreeGrafter"/>
</dbReference>
<proteinExistence type="predicted"/>
<protein>
    <submittedName>
        <fullName evidence="3">Chemotaxis protein</fullName>
    </submittedName>
</protein>
<dbReference type="PANTHER" id="PTHR22617:SF23">
    <property type="entry name" value="CHEMOTAXIS PROTEIN CHEW"/>
    <property type="match status" value="1"/>
</dbReference>
<dbReference type="InterPro" id="IPR002545">
    <property type="entry name" value="CheW-lke_dom"/>
</dbReference>
<dbReference type="SUPFAM" id="SSF50341">
    <property type="entry name" value="CheW-like"/>
    <property type="match status" value="1"/>
</dbReference>
<dbReference type="GO" id="GO:0007165">
    <property type="term" value="P:signal transduction"/>
    <property type="evidence" value="ECO:0007669"/>
    <property type="project" value="InterPro"/>
</dbReference>
<name>A0A2W4ZIR9_9CYAN</name>
<dbReference type="PROSITE" id="PS50851">
    <property type="entry name" value="CHEW"/>
    <property type="match status" value="1"/>
</dbReference>
<reference evidence="4" key="1">
    <citation type="submission" date="2018-04" db="EMBL/GenBank/DDBJ databases">
        <authorList>
            <person name="Cornet L."/>
        </authorList>
    </citation>
    <scope>NUCLEOTIDE SEQUENCE [LARGE SCALE GENOMIC DNA]</scope>
</reference>
<evidence type="ECO:0000313" key="4">
    <source>
        <dbReference type="Proteomes" id="UP000249794"/>
    </source>
</evidence>
<evidence type="ECO:0000313" key="3">
    <source>
        <dbReference type="EMBL" id="PZO58045.1"/>
    </source>
</evidence>
<accession>A0A2W4ZIR9</accession>
<dbReference type="EMBL" id="QBMP01000040">
    <property type="protein sequence ID" value="PZO58045.1"/>
    <property type="molecule type" value="Genomic_DNA"/>
</dbReference>
<feature type="domain" description="CheW-like" evidence="2">
    <location>
        <begin position="33"/>
        <end position="178"/>
    </location>
</feature>
<feature type="region of interest" description="Disordered" evidence="1">
    <location>
        <begin position="1"/>
        <end position="22"/>
    </location>
</feature>
<reference evidence="3 4" key="2">
    <citation type="submission" date="2018-06" db="EMBL/GenBank/DDBJ databases">
        <title>Metagenomic assembly of (sub)arctic Cyanobacteria and their associated microbiome from non-axenic cultures.</title>
        <authorList>
            <person name="Baurain D."/>
        </authorList>
    </citation>
    <scope>NUCLEOTIDE SEQUENCE [LARGE SCALE GENOMIC DNA]</scope>
    <source>
        <strain evidence="3">ULC027bin1</strain>
    </source>
</reference>
<dbReference type="InterPro" id="IPR039315">
    <property type="entry name" value="CheW"/>
</dbReference>
<dbReference type="Pfam" id="PF01584">
    <property type="entry name" value="CheW"/>
    <property type="match status" value="1"/>
</dbReference>
<dbReference type="PANTHER" id="PTHR22617">
    <property type="entry name" value="CHEMOTAXIS SENSOR HISTIDINE KINASE-RELATED"/>
    <property type="match status" value="1"/>
</dbReference>
<evidence type="ECO:0000259" key="2">
    <source>
        <dbReference type="PROSITE" id="PS50851"/>
    </source>
</evidence>
<comment type="caution">
    <text evidence="3">The sequence shown here is derived from an EMBL/GenBank/DDBJ whole genome shotgun (WGS) entry which is preliminary data.</text>
</comment>
<organism evidence="3 4">
    <name type="scientific">Phormidesmis priestleyi</name>
    <dbReference type="NCBI Taxonomy" id="268141"/>
    <lineage>
        <taxon>Bacteria</taxon>
        <taxon>Bacillati</taxon>
        <taxon>Cyanobacteriota</taxon>
        <taxon>Cyanophyceae</taxon>
        <taxon>Leptolyngbyales</taxon>
        <taxon>Leptolyngbyaceae</taxon>
        <taxon>Phormidesmis</taxon>
    </lineage>
</organism>
<dbReference type="Gene3D" id="2.40.50.180">
    <property type="entry name" value="CheA-289, Domain 4"/>
    <property type="match status" value="1"/>
</dbReference>
<gene>
    <name evidence="3" type="ORF">DCF15_05980</name>
</gene>
<sequence>MLVTENEPTLKPPNVASRQRDPLGLMPLPVDNRQRFLRFVLSQKNDALLPLEQIVEVMQLSLEDIFPVPDMPGCILGVCSWQGETLWLVDLNHLLGYTPLCQQSQMVMPPFVIVVQSAGHSLGLVVEQVSDVSLFDYADIHMESGLCPASLEPFVFGYCPQQGGTVLSVTSIVNSPLWLSHRSRST</sequence>
<dbReference type="Proteomes" id="UP000249794">
    <property type="component" value="Unassembled WGS sequence"/>
</dbReference>
<dbReference type="AlphaFoldDB" id="A0A2W4ZIR9"/>
<dbReference type="GO" id="GO:0006935">
    <property type="term" value="P:chemotaxis"/>
    <property type="evidence" value="ECO:0007669"/>
    <property type="project" value="InterPro"/>
</dbReference>